<dbReference type="PANTHER" id="PTHR43818:SF11">
    <property type="entry name" value="BCDNA.GH03377"/>
    <property type="match status" value="1"/>
</dbReference>
<dbReference type="InterPro" id="IPR004104">
    <property type="entry name" value="Gfo/Idh/MocA-like_OxRdtase_C"/>
</dbReference>
<dbReference type="GO" id="GO:0016491">
    <property type="term" value="F:oxidoreductase activity"/>
    <property type="evidence" value="ECO:0007669"/>
    <property type="project" value="UniProtKB-KW"/>
</dbReference>
<dbReference type="SUPFAM" id="SSF51735">
    <property type="entry name" value="NAD(P)-binding Rossmann-fold domains"/>
    <property type="match status" value="1"/>
</dbReference>
<dbReference type="SUPFAM" id="SSF55347">
    <property type="entry name" value="Glyceraldehyde-3-phosphate dehydrogenase-like, C-terminal domain"/>
    <property type="match status" value="1"/>
</dbReference>
<dbReference type="EMBL" id="JAKRVY010000006">
    <property type="protein sequence ID" value="MCL9814285.1"/>
    <property type="molecule type" value="Genomic_DNA"/>
</dbReference>
<dbReference type="Pfam" id="PF02894">
    <property type="entry name" value="GFO_IDH_MocA_C"/>
    <property type="match status" value="1"/>
</dbReference>
<keyword evidence="5" id="KW-1185">Reference proteome</keyword>
<proteinExistence type="predicted"/>
<dbReference type="InterPro" id="IPR036291">
    <property type="entry name" value="NAD(P)-bd_dom_sf"/>
</dbReference>
<gene>
    <name evidence="4" type="ORF">AArcSt11_11540</name>
</gene>
<dbReference type="Gene3D" id="3.30.360.10">
    <property type="entry name" value="Dihydrodipicolinate Reductase, domain 2"/>
    <property type="match status" value="1"/>
</dbReference>
<dbReference type="InterPro" id="IPR000683">
    <property type="entry name" value="Gfo/Idh/MocA-like_OxRdtase_N"/>
</dbReference>
<evidence type="ECO:0000259" key="3">
    <source>
        <dbReference type="Pfam" id="PF02894"/>
    </source>
</evidence>
<dbReference type="Gene3D" id="3.40.50.720">
    <property type="entry name" value="NAD(P)-binding Rossmann-like Domain"/>
    <property type="match status" value="1"/>
</dbReference>
<dbReference type="Pfam" id="PF01408">
    <property type="entry name" value="GFO_IDH_MocA"/>
    <property type="match status" value="1"/>
</dbReference>
<protein>
    <submittedName>
        <fullName evidence="4">Gfo/Idh/MocA family oxidoreductase</fullName>
    </submittedName>
</protein>
<accession>A0AAE3K6D7</accession>
<name>A0AAE3K6D7_9EURY</name>
<feature type="domain" description="Gfo/Idh/MocA-like oxidoreductase C-terminal" evidence="3">
    <location>
        <begin position="169"/>
        <end position="333"/>
    </location>
</feature>
<evidence type="ECO:0000313" key="5">
    <source>
        <dbReference type="Proteomes" id="UP001202674"/>
    </source>
</evidence>
<sequence length="360" mass="39722">MEYDVAVIGTGTEPDDPGRDGYAMAYHHAAAYEKIDGCELVACADIVPENADAFAEEFGIEDVFEEYDRMLEAVEPDIISVCVPPAVHADIVVDCIRSGIPEAIHCEKPMADTFGGARRMAEAAASHDVQVTFNHQRRFSDAVRTAKQLLEDGEIGELRRVEFSAIGIYDYGSHSFDLCNYFNDEHSAEWVMAQVDYREENVLFGTHNENQAIVFWEYDNGVSGIAGTDESHEGPAAAIGCHNRLVGSEGTIEVGSEAEDAPPLRIRRDGGDWETVETEDGLHGWAFIDRAIAENVRCLREDDEPELSAENALTATELIFGAYESARRRGRVEFPLDIDDNPLEAMVESDDLTPAPRGKE</sequence>
<evidence type="ECO:0000313" key="4">
    <source>
        <dbReference type="EMBL" id="MCL9814285.1"/>
    </source>
</evidence>
<organism evidence="4 5">
    <name type="scientific">Natranaeroarchaeum aerophilus</name>
    <dbReference type="NCBI Taxonomy" id="2917711"/>
    <lineage>
        <taxon>Archaea</taxon>
        <taxon>Methanobacteriati</taxon>
        <taxon>Methanobacteriota</taxon>
        <taxon>Stenosarchaea group</taxon>
        <taxon>Halobacteria</taxon>
        <taxon>Halobacteriales</taxon>
        <taxon>Natronoarchaeaceae</taxon>
        <taxon>Natranaeroarchaeum</taxon>
    </lineage>
</organism>
<evidence type="ECO:0000259" key="2">
    <source>
        <dbReference type="Pfam" id="PF01408"/>
    </source>
</evidence>
<dbReference type="AlphaFoldDB" id="A0AAE3K6D7"/>
<reference evidence="4 5" key="1">
    <citation type="journal article" date="2022" name="Syst. Appl. Microbiol.">
        <title>Natronocalculus amylovorans gen. nov., sp. nov., and Natranaeroarchaeum aerophilus sp. nov., dominant culturable amylolytic natronoarchaea from hypersaline soda lakes in southwestern Siberia.</title>
        <authorList>
            <person name="Sorokin D.Y."/>
            <person name="Elcheninov A.G."/>
            <person name="Khizhniak T.V."/>
            <person name="Koenen M."/>
            <person name="Bale N.J."/>
            <person name="Damste J.S.S."/>
            <person name="Kublanov I.V."/>
        </authorList>
    </citation>
    <scope>NUCLEOTIDE SEQUENCE [LARGE SCALE GENOMIC DNA]</scope>
    <source>
        <strain evidence="4 5">AArc-St1-1</strain>
    </source>
</reference>
<keyword evidence="1" id="KW-0560">Oxidoreductase</keyword>
<dbReference type="Proteomes" id="UP001202674">
    <property type="component" value="Unassembled WGS sequence"/>
</dbReference>
<dbReference type="PANTHER" id="PTHR43818">
    <property type="entry name" value="BCDNA.GH03377"/>
    <property type="match status" value="1"/>
</dbReference>
<evidence type="ECO:0000256" key="1">
    <source>
        <dbReference type="ARBA" id="ARBA00023002"/>
    </source>
</evidence>
<dbReference type="InterPro" id="IPR050463">
    <property type="entry name" value="Gfo/Idh/MocA_oxidrdct_glycsds"/>
</dbReference>
<feature type="domain" description="Gfo/Idh/MocA-like oxidoreductase N-terminal" evidence="2">
    <location>
        <begin position="21"/>
        <end position="135"/>
    </location>
</feature>
<dbReference type="GO" id="GO:0000166">
    <property type="term" value="F:nucleotide binding"/>
    <property type="evidence" value="ECO:0007669"/>
    <property type="project" value="InterPro"/>
</dbReference>
<comment type="caution">
    <text evidence="4">The sequence shown here is derived from an EMBL/GenBank/DDBJ whole genome shotgun (WGS) entry which is preliminary data.</text>
</comment>
<dbReference type="RefSeq" id="WP_250597212.1">
    <property type="nucleotide sequence ID" value="NZ_JAKRVY010000006.1"/>
</dbReference>